<evidence type="ECO:0000313" key="2">
    <source>
        <dbReference type="Proteomes" id="UP000215914"/>
    </source>
</evidence>
<accession>A0A9K3JJT7</accession>
<evidence type="ECO:0000313" key="1">
    <source>
        <dbReference type="EMBL" id="KAF5815982.1"/>
    </source>
</evidence>
<reference evidence="1" key="2">
    <citation type="submission" date="2020-06" db="EMBL/GenBank/DDBJ databases">
        <title>Helianthus annuus Genome sequencing and assembly Release 2.</title>
        <authorList>
            <person name="Gouzy J."/>
            <person name="Langlade N."/>
            <person name="Munos S."/>
        </authorList>
    </citation>
    <scope>NUCLEOTIDE SEQUENCE</scope>
    <source>
        <tissue evidence="1">Leaves</tissue>
    </source>
</reference>
<dbReference type="EMBL" id="MNCJ02000318">
    <property type="protein sequence ID" value="KAF5815982.1"/>
    <property type="molecule type" value="Genomic_DNA"/>
</dbReference>
<name>A0A9K3JJT7_HELAN</name>
<gene>
    <name evidence="1" type="ORF">HanXRQr2_Chr03g0129261</name>
</gene>
<dbReference type="Gramene" id="mRNA:HanXRQr2_Chr03g0129261">
    <property type="protein sequence ID" value="mRNA:HanXRQr2_Chr03g0129261"/>
    <property type="gene ID" value="HanXRQr2_Chr03g0129261"/>
</dbReference>
<sequence length="64" mass="7045">MAYFWVQLLAVAPKGHLGSGLSTGSISTAKPTDHPKQCSLHINYNAENLKPLFDYRASKLCVVR</sequence>
<organism evidence="1 2">
    <name type="scientific">Helianthus annuus</name>
    <name type="common">Common sunflower</name>
    <dbReference type="NCBI Taxonomy" id="4232"/>
    <lineage>
        <taxon>Eukaryota</taxon>
        <taxon>Viridiplantae</taxon>
        <taxon>Streptophyta</taxon>
        <taxon>Embryophyta</taxon>
        <taxon>Tracheophyta</taxon>
        <taxon>Spermatophyta</taxon>
        <taxon>Magnoliopsida</taxon>
        <taxon>eudicotyledons</taxon>
        <taxon>Gunneridae</taxon>
        <taxon>Pentapetalae</taxon>
        <taxon>asterids</taxon>
        <taxon>campanulids</taxon>
        <taxon>Asterales</taxon>
        <taxon>Asteraceae</taxon>
        <taxon>Asteroideae</taxon>
        <taxon>Heliantheae alliance</taxon>
        <taxon>Heliantheae</taxon>
        <taxon>Helianthus</taxon>
    </lineage>
</organism>
<protein>
    <submittedName>
        <fullName evidence="1">Uncharacterized protein</fullName>
    </submittedName>
</protein>
<dbReference type="AlphaFoldDB" id="A0A9K3JJT7"/>
<reference evidence="1" key="1">
    <citation type="journal article" date="2017" name="Nature">
        <title>The sunflower genome provides insights into oil metabolism, flowering and Asterid evolution.</title>
        <authorList>
            <person name="Badouin H."/>
            <person name="Gouzy J."/>
            <person name="Grassa C.J."/>
            <person name="Murat F."/>
            <person name="Staton S.E."/>
            <person name="Cottret L."/>
            <person name="Lelandais-Briere C."/>
            <person name="Owens G.L."/>
            <person name="Carrere S."/>
            <person name="Mayjonade B."/>
            <person name="Legrand L."/>
            <person name="Gill N."/>
            <person name="Kane N.C."/>
            <person name="Bowers J.E."/>
            <person name="Hubner S."/>
            <person name="Bellec A."/>
            <person name="Berard A."/>
            <person name="Berges H."/>
            <person name="Blanchet N."/>
            <person name="Boniface M.C."/>
            <person name="Brunel D."/>
            <person name="Catrice O."/>
            <person name="Chaidir N."/>
            <person name="Claudel C."/>
            <person name="Donnadieu C."/>
            <person name="Faraut T."/>
            <person name="Fievet G."/>
            <person name="Helmstetter N."/>
            <person name="King M."/>
            <person name="Knapp S.J."/>
            <person name="Lai Z."/>
            <person name="Le Paslier M.C."/>
            <person name="Lippi Y."/>
            <person name="Lorenzon L."/>
            <person name="Mandel J.R."/>
            <person name="Marage G."/>
            <person name="Marchand G."/>
            <person name="Marquand E."/>
            <person name="Bret-Mestries E."/>
            <person name="Morien E."/>
            <person name="Nambeesan S."/>
            <person name="Nguyen T."/>
            <person name="Pegot-Espagnet P."/>
            <person name="Pouilly N."/>
            <person name="Raftis F."/>
            <person name="Sallet E."/>
            <person name="Schiex T."/>
            <person name="Thomas J."/>
            <person name="Vandecasteele C."/>
            <person name="Vares D."/>
            <person name="Vear F."/>
            <person name="Vautrin S."/>
            <person name="Crespi M."/>
            <person name="Mangin B."/>
            <person name="Burke J.M."/>
            <person name="Salse J."/>
            <person name="Munos S."/>
            <person name="Vincourt P."/>
            <person name="Rieseberg L.H."/>
            <person name="Langlade N.B."/>
        </authorList>
    </citation>
    <scope>NUCLEOTIDE SEQUENCE</scope>
    <source>
        <tissue evidence="1">Leaves</tissue>
    </source>
</reference>
<proteinExistence type="predicted"/>
<dbReference type="Proteomes" id="UP000215914">
    <property type="component" value="Unassembled WGS sequence"/>
</dbReference>
<keyword evidence="2" id="KW-1185">Reference proteome</keyword>
<comment type="caution">
    <text evidence="1">The sequence shown here is derived from an EMBL/GenBank/DDBJ whole genome shotgun (WGS) entry which is preliminary data.</text>
</comment>